<accession>A0A0E9XUZ2</accession>
<proteinExistence type="predicted"/>
<name>A0A0E9XUZ2_ANGAN</name>
<evidence type="ECO:0000313" key="2">
    <source>
        <dbReference type="EMBL" id="JAI06548.1"/>
    </source>
</evidence>
<organism evidence="2">
    <name type="scientific">Anguilla anguilla</name>
    <name type="common">European freshwater eel</name>
    <name type="synonym">Muraena anguilla</name>
    <dbReference type="NCBI Taxonomy" id="7936"/>
    <lineage>
        <taxon>Eukaryota</taxon>
        <taxon>Metazoa</taxon>
        <taxon>Chordata</taxon>
        <taxon>Craniata</taxon>
        <taxon>Vertebrata</taxon>
        <taxon>Euteleostomi</taxon>
        <taxon>Actinopterygii</taxon>
        <taxon>Neopterygii</taxon>
        <taxon>Teleostei</taxon>
        <taxon>Anguilliformes</taxon>
        <taxon>Anguillidae</taxon>
        <taxon>Anguilla</taxon>
    </lineage>
</organism>
<dbReference type="AlphaFoldDB" id="A0A0E9XUZ2"/>
<evidence type="ECO:0000256" key="1">
    <source>
        <dbReference type="SAM" id="Phobius"/>
    </source>
</evidence>
<dbReference type="EMBL" id="GBXM01002030">
    <property type="protein sequence ID" value="JAI06548.1"/>
    <property type="molecule type" value="Transcribed_RNA"/>
</dbReference>
<protein>
    <submittedName>
        <fullName evidence="2">Uncharacterized protein</fullName>
    </submittedName>
</protein>
<sequence length="40" mass="4591">MLYIISVIGTMFLYCSFIVVWLLLIDLIYGGLCQGRSYLV</sequence>
<keyword evidence="1" id="KW-0472">Membrane</keyword>
<feature type="transmembrane region" description="Helical" evidence="1">
    <location>
        <begin position="12"/>
        <end position="32"/>
    </location>
</feature>
<reference evidence="2" key="1">
    <citation type="submission" date="2014-11" db="EMBL/GenBank/DDBJ databases">
        <authorList>
            <person name="Amaro Gonzalez C."/>
        </authorList>
    </citation>
    <scope>NUCLEOTIDE SEQUENCE</scope>
</reference>
<keyword evidence="1" id="KW-0812">Transmembrane</keyword>
<keyword evidence="1" id="KW-1133">Transmembrane helix</keyword>
<reference evidence="2" key="2">
    <citation type="journal article" date="2015" name="Fish Shellfish Immunol.">
        <title>Early steps in the European eel (Anguilla anguilla)-Vibrio vulnificus interaction in the gills: Role of the RtxA13 toxin.</title>
        <authorList>
            <person name="Callol A."/>
            <person name="Pajuelo D."/>
            <person name="Ebbesson L."/>
            <person name="Teles M."/>
            <person name="MacKenzie S."/>
            <person name="Amaro C."/>
        </authorList>
    </citation>
    <scope>NUCLEOTIDE SEQUENCE</scope>
</reference>